<feature type="compositionally biased region" description="Polar residues" evidence="1">
    <location>
        <begin position="8"/>
        <end position="19"/>
    </location>
</feature>
<feature type="compositionally biased region" description="Polar residues" evidence="1">
    <location>
        <begin position="35"/>
        <end position="57"/>
    </location>
</feature>
<dbReference type="InParanoid" id="A0A1Y2G759"/>
<gene>
    <name evidence="2" type="ORF">BCR41DRAFT_375399</name>
</gene>
<comment type="caution">
    <text evidence="2">The sequence shown here is derived from an EMBL/GenBank/DDBJ whole genome shotgun (WGS) entry which is preliminary data.</text>
</comment>
<name>A0A1Y2G759_9FUNG</name>
<proteinExistence type="predicted"/>
<dbReference type="GeneID" id="33568790"/>
<evidence type="ECO:0000313" key="2">
    <source>
        <dbReference type="EMBL" id="ORY99696.1"/>
    </source>
</evidence>
<evidence type="ECO:0000256" key="1">
    <source>
        <dbReference type="SAM" id="MobiDB-lite"/>
    </source>
</evidence>
<reference evidence="2 3" key="1">
    <citation type="submission" date="2016-07" db="EMBL/GenBank/DDBJ databases">
        <title>Pervasive Adenine N6-methylation of Active Genes in Fungi.</title>
        <authorList>
            <consortium name="DOE Joint Genome Institute"/>
            <person name="Mondo S.J."/>
            <person name="Dannebaum R.O."/>
            <person name="Kuo R.C."/>
            <person name="Labutti K."/>
            <person name="Haridas S."/>
            <person name="Kuo A."/>
            <person name="Salamov A."/>
            <person name="Ahrendt S.R."/>
            <person name="Lipzen A."/>
            <person name="Sullivan W."/>
            <person name="Andreopoulos W.B."/>
            <person name="Clum A."/>
            <person name="Lindquist E."/>
            <person name="Daum C."/>
            <person name="Ramamoorthy G.K."/>
            <person name="Gryganskyi A."/>
            <person name="Culley D."/>
            <person name="Magnuson J.K."/>
            <person name="James T.Y."/>
            <person name="O'Malley M.A."/>
            <person name="Stajich J.E."/>
            <person name="Spatafora J.W."/>
            <person name="Visel A."/>
            <person name="Grigoriev I.V."/>
        </authorList>
    </citation>
    <scope>NUCLEOTIDE SEQUENCE [LARGE SCALE GENOMIC DNA]</scope>
    <source>
        <strain evidence="2 3">NRRL 3116</strain>
    </source>
</reference>
<organism evidence="2 3">
    <name type="scientific">Lobosporangium transversale</name>
    <dbReference type="NCBI Taxonomy" id="64571"/>
    <lineage>
        <taxon>Eukaryota</taxon>
        <taxon>Fungi</taxon>
        <taxon>Fungi incertae sedis</taxon>
        <taxon>Mucoromycota</taxon>
        <taxon>Mortierellomycotina</taxon>
        <taxon>Mortierellomycetes</taxon>
        <taxon>Mortierellales</taxon>
        <taxon>Mortierellaceae</taxon>
        <taxon>Lobosporangium</taxon>
    </lineage>
</organism>
<evidence type="ECO:0000313" key="3">
    <source>
        <dbReference type="Proteomes" id="UP000193648"/>
    </source>
</evidence>
<protein>
    <submittedName>
        <fullName evidence="2">Uncharacterized protein</fullName>
    </submittedName>
</protein>
<keyword evidence="3" id="KW-1185">Reference proteome</keyword>
<dbReference type="RefSeq" id="XP_021875960.1">
    <property type="nucleotide sequence ID" value="XM_022026947.1"/>
</dbReference>
<dbReference type="AlphaFoldDB" id="A0A1Y2G759"/>
<accession>A0A1Y2G759</accession>
<sequence length="286" mass="31850">MPIHNSKTETNQQFESMKTTFPIDSPKKTREQPQQKKTITRQKPTQVAESSTTQTATPQFKKRLTNTDDFGRVSHFKRARLRSKESVPVPVPVPAANSTSIPMAFMTEEQVVVARRGSAKFILEQLLNKPSTAADKTLTIYKVYIRQWQQYWDNKAHEGSDTVDYTVNAARMVEFFNEVTFMRTTKKYVGVNTSYMGPVSIVPQVDTDEMPGPNAGSLWVPSSPPPNEDLTKWAVSRALEFTAQPASSKAQAEDPSDDNDTDDEDEGQDGAEHSMAATIGRAGKGK</sequence>
<feature type="compositionally biased region" description="Acidic residues" evidence="1">
    <location>
        <begin position="254"/>
        <end position="269"/>
    </location>
</feature>
<dbReference type="EMBL" id="MCFF01000066">
    <property type="protein sequence ID" value="ORY99696.1"/>
    <property type="molecule type" value="Genomic_DNA"/>
</dbReference>
<dbReference type="Proteomes" id="UP000193648">
    <property type="component" value="Unassembled WGS sequence"/>
</dbReference>
<feature type="region of interest" description="Disordered" evidence="1">
    <location>
        <begin position="206"/>
        <end position="286"/>
    </location>
</feature>
<dbReference type="OrthoDB" id="2449793at2759"/>
<feature type="compositionally biased region" description="Basic and acidic residues" evidence="1">
    <location>
        <begin position="25"/>
        <end position="34"/>
    </location>
</feature>
<feature type="region of interest" description="Disordered" evidence="1">
    <location>
        <begin position="1"/>
        <end position="57"/>
    </location>
</feature>